<dbReference type="Pfam" id="PF00359">
    <property type="entry name" value="PTS_EIIA_2"/>
    <property type="match status" value="1"/>
</dbReference>
<evidence type="ECO:0000256" key="11">
    <source>
        <dbReference type="ARBA" id="ARBA00022519"/>
    </source>
</evidence>
<evidence type="ECO:0000256" key="24">
    <source>
        <dbReference type="ARBA" id="ARBA00033349"/>
    </source>
</evidence>
<keyword evidence="14 30" id="KW-0808">Transferase</keyword>
<dbReference type="InterPro" id="IPR003501">
    <property type="entry name" value="PTS_EIIB_2/3"/>
</dbReference>
<keyword evidence="12" id="KW-0597">Phosphoprotein</keyword>
<evidence type="ECO:0000256" key="8">
    <source>
        <dbReference type="ARBA" id="ARBA00021825"/>
    </source>
</evidence>
<evidence type="ECO:0000256" key="7">
    <source>
        <dbReference type="ARBA" id="ARBA00015039"/>
    </source>
</evidence>
<evidence type="ECO:0000256" key="26">
    <source>
        <dbReference type="SAM" id="Phobius"/>
    </source>
</evidence>
<evidence type="ECO:0000256" key="15">
    <source>
        <dbReference type="ARBA" id="ARBA00022683"/>
    </source>
</evidence>
<evidence type="ECO:0000256" key="12">
    <source>
        <dbReference type="ARBA" id="ARBA00022553"/>
    </source>
</evidence>
<dbReference type="PROSITE" id="PS51104">
    <property type="entry name" value="PTS_EIIC_TYPE_2"/>
    <property type="match status" value="1"/>
</dbReference>
<keyword evidence="18 26" id="KW-1133">Transmembrane helix</keyword>
<evidence type="ECO:0000256" key="23">
    <source>
        <dbReference type="ARBA" id="ARBA00030962"/>
    </source>
</evidence>
<dbReference type="PANTHER" id="PTHR30181:SF2">
    <property type="entry name" value="PTS SYSTEM MANNITOL-SPECIFIC EIICBA COMPONENT"/>
    <property type="match status" value="1"/>
</dbReference>
<dbReference type="PROSITE" id="PS51094">
    <property type="entry name" value="PTS_EIIA_TYPE_2"/>
    <property type="match status" value="1"/>
</dbReference>
<evidence type="ECO:0000256" key="6">
    <source>
        <dbReference type="ARBA" id="ARBA00014783"/>
    </source>
</evidence>
<dbReference type="GO" id="GO:0016740">
    <property type="term" value="F:transferase activity"/>
    <property type="evidence" value="ECO:0007669"/>
    <property type="project" value="UniProtKB-KW"/>
</dbReference>
<keyword evidence="9" id="KW-0813">Transport</keyword>
<feature type="region of interest" description="Disordered" evidence="25">
    <location>
        <begin position="521"/>
        <end position="567"/>
    </location>
</feature>
<dbReference type="Gene3D" id="3.40.930.10">
    <property type="entry name" value="Mannitol-specific EII, Chain A"/>
    <property type="match status" value="1"/>
</dbReference>
<evidence type="ECO:0000256" key="25">
    <source>
        <dbReference type="SAM" id="MobiDB-lite"/>
    </source>
</evidence>
<dbReference type="NCBIfam" id="NF011663">
    <property type="entry name" value="PRK15083.1"/>
    <property type="match status" value="1"/>
</dbReference>
<keyword evidence="10" id="KW-1003">Cell membrane</keyword>
<dbReference type="CDD" id="cd05567">
    <property type="entry name" value="PTS_IIB_mannitol"/>
    <property type="match status" value="1"/>
</dbReference>
<feature type="transmembrane region" description="Helical" evidence="26">
    <location>
        <begin position="29"/>
        <end position="52"/>
    </location>
</feature>
<keyword evidence="11" id="KW-0997">Cell inner membrane</keyword>
<evidence type="ECO:0000256" key="10">
    <source>
        <dbReference type="ARBA" id="ARBA00022475"/>
    </source>
</evidence>
<name>A0ABY4MV67_9MICO</name>
<dbReference type="PANTHER" id="PTHR30181">
    <property type="entry name" value="MANNITOL PERMEASE IIC COMPONENT"/>
    <property type="match status" value="1"/>
</dbReference>
<keyword evidence="19 26" id="KW-0472">Membrane</keyword>
<feature type="domain" description="PTS EIIA type-2" evidence="27">
    <location>
        <begin position="567"/>
        <end position="706"/>
    </location>
</feature>
<feature type="transmembrane region" description="Helical" evidence="26">
    <location>
        <begin position="165"/>
        <end position="184"/>
    </location>
</feature>
<evidence type="ECO:0000256" key="21">
    <source>
        <dbReference type="ARBA" id="ARBA00030684"/>
    </source>
</evidence>
<dbReference type="Gene3D" id="3.40.50.2300">
    <property type="match status" value="1"/>
</dbReference>
<dbReference type="InterPro" id="IPR050893">
    <property type="entry name" value="Sugar_PTS"/>
</dbReference>
<dbReference type="InterPro" id="IPR016152">
    <property type="entry name" value="PTrfase/Anion_transptr"/>
</dbReference>
<evidence type="ECO:0000256" key="18">
    <source>
        <dbReference type="ARBA" id="ARBA00022989"/>
    </source>
</evidence>
<evidence type="ECO:0000313" key="30">
    <source>
        <dbReference type="EMBL" id="UQN14311.1"/>
    </source>
</evidence>
<feature type="transmembrane region" description="Helical" evidence="26">
    <location>
        <begin position="258"/>
        <end position="288"/>
    </location>
</feature>
<feature type="transmembrane region" description="Helical" evidence="26">
    <location>
        <begin position="92"/>
        <end position="110"/>
    </location>
</feature>
<dbReference type="InterPro" id="IPR029503">
    <property type="entry name" value="PTS_EIIB_mannitol"/>
</dbReference>
<keyword evidence="17" id="KW-0418">Kinase</keyword>
<evidence type="ECO:0000256" key="5">
    <source>
        <dbReference type="ARBA" id="ARBA00011909"/>
    </source>
</evidence>
<dbReference type="PROSITE" id="PS51099">
    <property type="entry name" value="PTS_EIIB_TYPE_2"/>
    <property type="match status" value="1"/>
</dbReference>
<keyword evidence="16 26" id="KW-0812">Transmembrane</keyword>
<comment type="function">
    <text evidence="2">The phosphoenolpyruvate-dependent sugar phosphotransferase system (sugar PTS), a major carbohydrate active transport system, catalyzes the phosphorylation of incoming sugar substrates concomitantly with their translocation across the cell membrane. The enzyme II CmtAB PTS system is involved in D-mannitol transport.</text>
</comment>
<gene>
    <name evidence="30" type="ORF">M3M28_09640</name>
</gene>
<evidence type="ECO:0000256" key="19">
    <source>
        <dbReference type="ARBA" id="ARBA00023136"/>
    </source>
</evidence>
<keyword evidence="13" id="KW-0762">Sugar transport</keyword>
<evidence type="ECO:0000259" key="28">
    <source>
        <dbReference type="PROSITE" id="PS51099"/>
    </source>
</evidence>
<dbReference type="EMBL" id="CP097160">
    <property type="protein sequence ID" value="UQN14311.1"/>
    <property type="molecule type" value="Genomic_DNA"/>
</dbReference>
<feature type="domain" description="PTS EIIB type-2" evidence="28">
    <location>
        <begin position="427"/>
        <end position="522"/>
    </location>
</feature>
<feature type="transmembrane region" description="Helical" evidence="26">
    <location>
        <begin position="300"/>
        <end position="320"/>
    </location>
</feature>
<dbReference type="EC" id="2.7.1.197" evidence="5"/>
<comment type="subcellular location">
    <subcellularLocation>
        <location evidence="3">Cell inner membrane</location>
        <topology evidence="3">Multi-pass membrane protein</topology>
    </subcellularLocation>
</comment>
<evidence type="ECO:0000256" key="13">
    <source>
        <dbReference type="ARBA" id="ARBA00022597"/>
    </source>
</evidence>
<evidence type="ECO:0000256" key="1">
    <source>
        <dbReference type="ARBA" id="ARBA00001655"/>
    </source>
</evidence>
<evidence type="ECO:0000259" key="29">
    <source>
        <dbReference type="PROSITE" id="PS51104"/>
    </source>
</evidence>
<reference evidence="30" key="1">
    <citation type="submission" date="2022-05" db="EMBL/GenBank/DDBJ databases">
        <title>Complete genome sequence of toluene-degrading Gulosibacter sediminis strain ACHW.36C.</title>
        <authorList>
            <person name="Wai A.C."/>
            <person name="Lai G.K."/>
            <person name="Griffin S.D."/>
            <person name="Leung F.C."/>
        </authorList>
    </citation>
    <scope>NUCLEOTIDE SEQUENCE [LARGE SCALE GENOMIC DNA]</scope>
    <source>
        <strain evidence="30">ACHW.36C</strain>
    </source>
</reference>
<dbReference type="Pfam" id="PF02302">
    <property type="entry name" value="PTS_IIB"/>
    <property type="match status" value="1"/>
</dbReference>
<dbReference type="PROSITE" id="PS00372">
    <property type="entry name" value="PTS_EIIA_TYPE_2_HIS"/>
    <property type="match status" value="1"/>
</dbReference>
<dbReference type="InterPro" id="IPR036095">
    <property type="entry name" value="PTS_EIIB-like_sf"/>
</dbReference>
<protein>
    <recommendedName>
        <fullName evidence="6">Mannitol-specific phosphotransferase enzyme IIA component</fullName>
        <ecNumber evidence="5">2.7.1.197</ecNumber>
    </recommendedName>
    <alternativeName>
        <fullName evidence="22">EIIA</fullName>
    </alternativeName>
    <alternativeName>
        <fullName evidence="24">EIICB-Mtl</fullName>
    </alternativeName>
    <alternativeName>
        <fullName evidence="21">EIICBA-Mtl</fullName>
    </alternativeName>
    <alternativeName>
        <fullName evidence="23">EIII</fullName>
    </alternativeName>
    <alternativeName>
        <fullName evidence="20">PTS system mannitol-specific EIIA component</fullName>
    </alternativeName>
    <alternativeName>
        <fullName evidence="8">PTS system mannitol-specific EIICB component</fullName>
    </alternativeName>
    <alternativeName>
        <fullName evidence="7">PTS system mannitol-specific EIICBA component</fullName>
    </alternativeName>
</protein>
<comment type="subunit">
    <text evidence="4">Homodimer.</text>
</comment>
<evidence type="ECO:0000256" key="4">
    <source>
        <dbReference type="ARBA" id="ARBA00011738"/>
    </source>
</evidence>
<organism evidence="30">
    <name type="scientific">Gulosibacter sediminis</name>
    <dbReference type="NCBI Taxonomy" id="1729695"/>
    <lineage>
        <taxon>Bacteria</taxon>
        <taxon>Bacillati</taxon>
        <taxon>Actinomycetota</taxon>
        <taxon>Actinomycetes</taxon>
        <taxon>Micrococcales</taxon>
        <taxon>Microbacteriaceae</taxon>
        <taxon>Gulosibacter</taxon>
    </lineage>
</organism>
<keyword evidence="15" id="KW-0598">Phosphotransferase system</keyword>
<feature type="domain" description="PTS EIIC type-2" evidence="29">
    <location>
        <begin position="26"/>
        <end position="374"/>
    </location>
</feature>
<dbReference type="Pfam" id="PF02378">
    <property type="entry name" value="PTS_EIIC"/>
    <property type="match status" value="1"/>
</dbReference>
<dbReference type="SUPFAM" id="SSF55804">
    <property type="entry name" value="Phoshotransferase/anion transport protein"/>
    <property type="match status" value="1"/>
</dbReference>
<accession>A0ABY4MV67</accession>
<dbReference type="InterPro" id="IPR003352">
    <property type="entry name" value="PTS_EIIC"/>
</dbReference>
<feature type="transmembrane region" description="Helical" evidence="26">
    <location>
        <begin position="125"/>
        <end position="144"/>
    </location>
</feature>
<evidence type="ECO:0000256" key="16">
    <source>
        <dbReference type="ARBA" id="ARBA00022692"/>
    </source>
</evidence>
<evidence type="ECO:0000256" key="14">
    <source>
        <dbReference type="ARBA" id="ARBA00022679"/>
    </source>
</evidence>
<evidence type="ECO:0000256" key="20">
    <source>
        <dbReference type="ARBA" id="ARBA00029908"/>
    </source>
</evidence>
<dbReference type="InterPro" id="IPR002178">
    <property type="entry name" value="PTS_EIIA_type-2_dom"/>
</dbReference>
<evidence type="ECO:0000256" key="9">
    <source>
        <dbReference type="ARBA" id="ARBA00022448"/>
    </source>
</evidence>
<evidence type="ECO:0000256" key="3">
    <source>
        <dbReference type="ARBA" id="ARBA00004429"/>
    </source>
</evidence>
<proteinExistence type="predicted"/>
<comment type="catalytic activity">
    <reaction evidence="1">
        <text>D-mannitol(out) + N(pros)-phospho-L-histidyl-[protein] = D-mannitol 1-phosphate(in) + L-histidyl-[protein]</text>
        <dbReference type="Rhea" id="RHEA:33363"/>
        <dbReference type="Rhea" id="RHEA-COMP:9745"/>
        <dbReference type="Rhea" id="RHEA-COMP:9746"/>
        <dbReference type="ChEBI" id="CHEBI:16899"/>
        <dbReference type="ChEBI" id="CHEBI:29979"/>
        <dbReference type="ChEBI" id="CHEBI:61381"/>
        <dbReference type="ChEBI" id="CHEBI:64837"/>
        <dbReference type="EC" id="2.7.1.197"/>
    </reaction>
</comment>
<feature type="transmembrane region" description="Helical" evidence="26">
    <location>
        <begin position="345"/>
        <end position="367"/>
    </location>
</feature>
<evidence type="ECO:0000256" key="17">
    <source>
        <dbReference type="ARBA" id="ARBA00022777"/>
    </source>
</evidence>
<evidence type="ECO:0000256" key="2">
    <source>
        <dbReference type="ARBA" id="ARBA00002434"/>
    </source>
</evidence>
<evidence type="ECO:0000256" key="22">
    <source>
        <dbReference type="ARBA" id="ARBA00030956"/>
    </source>
</evidence>
<dbReference type="SUPFAM" id="SSF52794">
    <property type="entry name" value="PTS system IIB component-like"/>
    <property type="match status" value="1"/>
</dbReference>
<sequence>MSATTAPSTDSASGGNNKFSVGVQKFGTFLSGMIMPNIPALIAWGLFTAFFIEKGWTPNASLSELVGPTIHYLMPLLIANTAGRMVYKERGGVVATVATMGVIVGSDYIVDQFNAALPEGASELGQVHMFIGAMIMAPIAAWLMKQLDKLWDGKIRAGFEMLVNLFSAGIFSFIMAIAGFYLLAPVVNGLMTALGNAVGWLINNGLLPLTSILIEPAKVFFLNNAINHGVLTPLGTQMASVDGKSILFLLEANPGPGLGILLAFSVFGVGMARASAPGAAIIHFLGGIHEIYFPYVLMKPALLLAVIAGGMSGVFTNMIFDSGLRAPAAPGSIIAVLLQTASDSYLGVILSVVISATVTFVIAAVILRASRKRDLEALERGEDGMSAAVAKTQRNKGKDSAALSSLAGQAAAGSLRDEVADPNREISSVVFACDAGMGSSAMGASVMRKKVKDAGITGVSVTNAAIANLDSSADLIITQEELTPRARQRRPDAIHVSVGQFMNSPKYDEVVNLLKQRQDGELAPAPAAAEPEASPYAPGEGADALAPAAAPAAATATAPTTPAADPDVLTLESITTAPTATTRDEAIREAGERLVARGSVTPDYVDAMFAREAEVSTFMGSFLAIPHGTNDAKQAVVASGLSVARYPQPIDWDGNEVRFVIGIAGKDGGHLEILAKIAQIFADQSQVDRLLAAQTDEELYELLSGVND</sequence>
<evidence type="ECO:0000259" key="27">
    <source>
        <dbReference type="PROSITE" id="PS51094"/>
    </source>
</evidence>
<dbReference type="CDD" id="cd00211">
    <property type="entry name" value="PTS_IIA_fru"/>
    <property type="match status" value="1"/>
</dbReference>
<dbReference type="InterPro" id="IPR013014">
    <property type="entry name" value="PTS_EIIC_2"/>
</dbReference>
<dbReference type="InterPro" id="IPR013011">
    <property type="entry name" value="PTS_EIIB_2"/>
</dbReference>